<evidence type="ECO:0000313" key="2">
    <source>
        <dbReference type="Proteomes" id="UP000034400"/>
    </source>
</evidence>
<evidence type="ECO:0000313" key="1">
    <source>
        <dbReference type="EMBL" id="KKL32271.1"/>
    </source>
</evidence>
<proteinExistence type="predicted"/>
<accession>A0ABD4AKL9</accession>
<reference evidence="1 2" key="1">
    <citation type="submission" date="2015-03" db="EMBL/GenBank/DDBJ databases">
        <title>Draft genome sequences of the Burkholderia contaminans strains LMG 23361 and FFH2055 and Burkholderia cenocepacia K56-2.</title>
        <authorList>
            <person name="Bloodworth R.A."/>
            <person name="Selin C."/>
            <person name="Lopez De Volder M.A."/>
            <person name="Degrossi J."/>
            <person name="Drevinek P."/>
            <person name="Galanternik L."/>
            <person name="Cardona S.T."/>
        </authorList>
    </citation>
    <scope>NUCLEOTIDE SEQUENCE [LARGE SCALE GENOMIC DNA]</scope>
    <source>
        <strain evidence="1 2">LMG 23361</strain>
    </source>
</reference>
<gene>
    <name evidence="1" type="ORF">WR31_31795</name>
</gene>
<name>A0ABD4AKL9_9BURK</name>
<organism evidence="1 2">
    <name type="scientific">Burkholderia contaminans LMG 23361</name>
    <dbReference type="NCBI Taxonomy" id="1334628"/>
    <lineage>
        <taxon>Bacteria</taxon>
        <taxon>Pseudomonadati</taxon>
        <taxon>Pseudomonadota</taxon>
        <taxon>Betaproteobacteria</taxon>
        <taxon>Burkholderiales</taxon>
        <taxon>Burkholderiaceae</taxon>
        <taxon>Burkholderia</taxon>
        <taxon>Burkholderia cepacia complex</taxon>
    </lineage>
</organism>
<dbReference type="EMBL" id="LASD01000013">
    <property type="protein sequence ID" value="KKL32271.1"/>
    <property type="molecule type" value="Genomic_DNA"/>
</dbReference>
<sequence length="137" mass="15345">MSGNQAVMLEVTRSGQKKTITNLFSQDRIQSSRKVHGGIERLERHTDARHLATFIALDDSDTANSNSIDQNRVVLQQGTVIDDTQERRRLGLIQRANGCNDTFDTLTARYWLAQQCARKDGVFGEVIKKRVTTAVVA</sequence>
<comment type="caution">
    <text evidence="1">The sequence shown here is derived from an EMBL/GenBank/DDBJ whole genome shotgun (WGS) entry which is preliminary data.</text>
</comment>
<protein>
    <submittedName>
        <fullName evidence="1">Uncharacterized protein</fullName>
    </submittedName>
</protein>
<dbReference type="AlphaFoldDB" id="A0ABD4AKL9"/>
<dbReference type="Proteomes" id="UP000034400">
    <property type="component" value="Unassembled WGS sequence"/>
</dbReference>